<dbReference type="RefSeq" id="WP_211471160.1">
    <property type="nucleotide sequence ID" value="NZ_JAGSXH010000133.1"/>
</dbReference>
<accession>A0A8J7WW80</accession>
<reference evidence="3" key="1">
    <citation type="submission" date="2021-04" db="EMBL/GenBank/DDBJ databases">
        <title>Genome based classification of Actinospica acidithermotolerans sp. nov., an actinobacterium isolated from an Indonesian hot spring.</title>
        <authorList>
            <person name="Kusuma A.B."/>
            <person name="Putra K.E."/>
            <person name="Nafisah S."/>
            <person name="Loh J."/>
            <person name="Nouioui I."/>
            <person name="Goodfellow M."/>
        </authorList>
    </citation>
    <scope>NUCLEOTIDE SEQUENCE</scope>
    <source>
        <strain evidence="3">DSM 45618</strain>
    </source>
</reference>
<gene>
    <name evidence="3" type="ORF">KGA66_24655</name>
</gene>
<evidence type="ECO:0000313" key="3">
    <source>
        <dbReference type="EMBL" id="MBS2966259.1"/>
    </source>
</evidence>
<evidence type="ECO:0000259" key="2">
    <source>
        <dbReference type="PROSITE" id="PS51173"/>
    </source>
</evidence>
<organism evidence="3 4">
    <name type="scientific">Actinocrinis puniceicyclus</name>
    <dbReference type="NCBI Taxonomy" id="977794"/>
    <lineage>
        <taxon>Bacteria</taxon>
        <taxon>Bacillati</taxon>
        <taxon>Actinomycetota</taxon>
        <taxon>Actinomycetes</taxon>
        <taxon>Catenulisporales</taxon>
        <taxon>Actinospicaceae</taxon>
        <taxon>Actinocrinis</taxon>
    </lineage>
</organism>
<dbReference type="SMART" id="SM00637">
    <property type="entry name" value="CBD_II"/>
    <property type="match status" value="1"/>
</dbReference>
<dbReference type="InterPro" id="IPR012291">
    <property type="entry name" value="CBM2_carb-bd_dom_sf"/>
</dbReference>
<dbReference type="SUPFAM" id="SSF49384">
    <property type="entry name" value="Carbohydrate-binding domain"/>
    <property type="match status" value="1"/>
</dbReference>
<dbReference type="Proteomes" id="UP000677913">
    <property type="component" value="Unassembled WGS sequence"/>
</dbReference>
<feature type="non-terminal residue" evidence="3">
    <location>
        <position position="1"/>
    </location>
</feature>
<keyword evidence="4" id="KW-1185">Reference proteome</keyword>
<dbReference type="AlphaFoldDB" id="A0A8J7WW80"/>
<evidence type="ECO:0000256" key="1">
    <source>
        <dbReference type="SAM" id="MobiDB-lite"/>
    </source>
</evidence>
<dbReference type="Gene3D" id="3.40.50.1110">
    <property type="entry name" value="SGNH hydrolase"/>
    <property type="match status" value="1"/>
</dbReference>
<name>A0A8J7WW80_9ACTN</name>
<dbReference type="PROSITE" id="PS51173">
    <property type="entry name" value="CBM2"/>
    <property type="match status" value="1"/>
</dbReference>
<dbReference type="Pfam" id="PF00553">
    <property type="entry name" value="CBM_2"/>
    <property type="match status" value="1"/>
</dbReference>
<feature type="region of interest" description="Disordered" evidence="1">
    <location>
        <begin position="38"/>
        <end position="76"/>
    </location>
</feature>
<dbReference type="EMBL" id="JAGSXH010000133">
    <property type="protein sequence ID" value="MBS2966259.1"/>
    <property type="molecule type" value="Genomic_DNA"/>
</dbReference>
<feature type="compositionally biased region" description="Low complexity" evidence="1">
    <location>
        <begin position="50"/>
        <end position="63"/>
    </location>
</feature>
<dbReference type="InterPro" id="IPR036514">
    <property type="entry name" value="SGNH_hydro_sf"/>
</dbReference>
<dbReference type="Gene3D" id="2.60.40.290">
    <property type="match status" value="1"/>
</dbReference>
<dbReference type="GO" id="GO:0004553">
    <property type="term" value="F:hydrolase activity, hydrolyzing O-glycosyl compounds"/>
    <property type="evidence" value="ECO:0007669"/>
    <property type="project" value="InterPro"/>
</dbReference>
<dbReference type="GO" id="GO:0005975">
    <property type="term" value="P:carbohydrate metabolic process"/>
    <property type="evidence" value="ECO:0007669"/>
    <property type="project" value="InterPro"/>
</dbReference>
<evidence type="ECO:0000313" key="4">
    <source>
        <dbReference type="Proteomes" id="UP000677913"/>
    </source>
</evidence>
<sequence>HSALTASDLVDGVHPNAGGYDKMAAVWYSALLSVPGSIGNGGSPSPSPSPSASSPSASPSTQPSSPPPSSPAPGSACSATYAITGQWGGGFQAAVNVTAGASAISGWTVHWQFANGQTVTQSWNATITSSGSAVTAQNVSYNGALAAGASTQFGFLGSWNTANSAPTLSCTAG</sequence>
<dbReference type="GO" id="GO:0030247">
    <property type="term" value="F:polysaccharide binding"/>
    <property type="evidence" value="ECO:0007669"/>
    <property type="project" value="UniProtKB-UniRule"/>
</dbReference>
<protein>
    <submittedName>
        <fullName evidence="3">Cellulose binding domain-containing protein</fullName>
    </submittedName>
</protein>
<dbReference type="InterPro" id="IPR008965">
    <property type="entry name" value="CBM2/CBM3_carb-bd_dom_sf"/>
</dbReference>
<dbReference type="InterPro" id="IPR001919">
    <property type="entry name" value="CBD2"/>
</dbReference>
<comment type="caution">
    <text evidence="3">The sequence shown here is derived from an EMBL/GenBank/DDBJ whole genome shotgun (WGS) entry which is preliminary data.</text>
</comment>
<proteinExistence type="predicted"/>
<feature type="domain" description="CBM2" evidence="2">
    <location>
        <begin position="70"/>
        <end position="173"/>
    </location>
</feature>
<dbReference type="SUPFAM" id="SSF52266">
    <property type="entry name" value="SGNH hydrolase"/>
    <property type="match status" value="1"/>
</dbReference>